<feature type="compositionally biased region" description="Basic residues" evidence="1">
    <location>
        <begin position="201"/>
        <end position="214"/>
    </location>
</feature>
<dbReference type="Proteomes" id="UP001205843">
    <property type="component" value="Unassembled WGS sequence"/>
</dbReference>
<evidence type="ECO:0000256" key="1">
    <source>
        <dbReference type="SAM" id="MobiDB-lite"/>
    </source>
</evidence>
<evidence type="ECO:0000313" key="3">
    <source>
        <dbReference type="EMBL" id="MCP1674392.1"/>
    </source>
</evidence>
<comment type="caution">
    <text evidence="3">The sequence shown here is derived from an EMBL/GenBank/DDBJ whole genome shotgun (WGS) entry which is preliminary data.</text>
</comment>
<evidence type="ECO:0008006" key="5">
    <source>
        <dbReference type="Google" id="ProtNLM"/>
    </source>
</evidence>
<reference evidence="3" key="1">
    <citation type="submission" date="2022-03" db="EMBL/GenBank/DDBJ databases">
        <title>Genomic Encyclopedia of Type Strains, Phase III (KMG-III): the genomes of soil and plant-associated and newly described type strains.</title>
        <authorList>
            <person name="Whitman W."/>
        </authorList>
    </citation>
    <scope>NUCLEOTIDE SEQUENCE</scope>
    <source>
        <strain evidence="3">ANL 6-2</strain>
    </source>
</reference>
<evidence type="ECO:0000313" key="4">
    <source>
        <dbReference type="Proteomes" id="UP001205843"/>
    </source>
</evidence>
<evidence type="ECO:0000256" key="2">
    <source>
        <dbReference type="SAM" id="SignalP"/>
    </source>
</evidence>
<dbReference type="EMBL" id="JALJXV010000003">
    <property type="protein sequence ID" value="MCP1674392.1"/>
    <property type="molecule type" value="Genomic_DNA"/>
</dbReference>
<proteinExistence type="predicted"/>
<dbReference type="RefSeq" id="WP_253476355.1">
    <property type="nucleotide sequence ID" value="NZ_JALJXV010000003.1"/>
</dbReference>
<organism evidence="3 4">
    <name type="scientific">Natronocella acetinitrilica</name>
    <dbReference type="NCBI Taxonomy" id="414046"/>
    <lineage>
        <taxon>Bacteria</taxon>
        <taxon>Pseudomonadati</taxon>
        <taxon>Pseudomonadota</taxon>
        <taxon>Gammaproteobacteria</taxon>
        <taxon>Chromatiales</taxon>
        <taxon>Ectothiorhodospiraceae</taxon>
        <taxon>Natronocella</taxon>
    </lineage>
</organism>
<feature type="region of interest" description="Disordered" evidence="1">
    <location>
        <begin position="172"/>
        <end position="214"/>
    </location>
</feature>
<sequence length="214" mass="22403">MRIRLTALTLAMALPILSTQALVESTEAYRLTVPFKGLSASVSPAPDAPPAAPTEAEVCAGIAIGESCVLEGETVFYAGSVDARRVYFADAAQADWLQWQQYPDELSGTNSFSDGIANTDAIVASGLGNPQAALACRARGERWFLPALFELQLLSSPAFAGSGSALATSPDAHWTSTQYSSSPTEALSTAPAGGSTQPTWKAHHMPVHCARHAP</sequence>
<accession>A0AAE3KFS4</accession>
<keyword evidence="4" id="KW-1185">Reference proteome</keyword>
<gene>
    <name evidence="3" type="ORF">J2T57_001494</name>
</gene>
<feature type="chain" id="PRO_5042185319" description="DUF1566 domain-containing protein" evidence="2">
    <location>
        <begin position="24"/>
        <end position="214"/>
    </location>
</feature>
<keyword evidence="2" id="KW-0732">Signal</keyword>
<dbReference type="AlphaFoldDB" id="A0AAE3KFS4"/>
<name>A0AAE3KFS4_9GAMM</name>
<feature type="signal peptide" evidence="2">
    <location>
        <begin position="1"/>
        <end position="23"/>
    </location>
</feature>
<feature type="compositionally biased region" description="Polar residues" evidence="1">
    <location>
        <begin position="174"/>
        <end position="187"/>
    </location>
</feature>
<protein>
    <recommendedName>
        <fullName evidence="5">DUF1566 domain-containing protein</fullName>
    </recommendedName>
</protein>